<dbReference type="RefSeq" id="WP_078275023.1">
    <property type="nucleotide sequence ID" value="NZ_CP030241.1"/>
</dbReference>
<evidence type="ECO:0000313" key="3">
    <source>
        <dbReference type="EMBL" id="UZA51263.1"/>
    </source>
</evidence>
<feature type="chain" id="PRO_5043410467" description="Lipoprotein" evidence="1">
    <location>
        <begin position="22"/>
        <end position="155"/>
    </location>
</feature>
<evidence type="ECO:0000256" key="1">
    <source>
        <dbReference type="SAM" id="SignalP"/>
    </source>
</evidence>
<gene>
    <name evidence="2" type="ORF">LP092_02215</name>
    <name evidence="3" type="ORF">LP129_12360</name>
</gene>
<dbReference type="Proteomes" id="UP001163283">
    <property type="component" value="Chromosome"/>
</dbReference>
<evidence type="ECO:0000313" key="4">
    <source>
        <dbReference type="Proteomes" id="UP001163283"/>
    </source>
</evidence>
<dbReference type="EMBL" id="CP087781">
    <property type="protein sequence ID" value="UZA51263.1"/>
    <property type="molecule type" value="Genomic_DNA"/>
</dbReference>
<dbReference type="KEGG" id="mboi:DQF64_12230"/>
<name>A0AAX3ETG0_MORBO</name>
<evidence type="ECO:0008006" key="6">
    <source>
        <dbReference type="Google" id="ProtNLM"/>
    </source>
</evidence>
<reference evidence="3 4" key="1">
    <citation type="journal article" date="2022" name="BMC Microbiol.">
        <title>Whole genome sequencing of Moraxella bovis strains from North America reveals two genotypes with different genetic determinants.</title>
        <authorList>
            <person name="Wynn E.L."/>
            <person name="Hille M.M."/>
            <person name="Loy J.D."/>
            <person name="Schuller G."/>
            <person name="Kuhn K.L."/>
            <person name="Dickey A.M."/>
            <person name="Bono J.L."/>
            <person name="Clawson M.L."/>
        </authorList>
    </citation>
    <scope>NUCLEOTIDE SEQUENCE [LARGE SCALE GENOMIC DNA]</scope>
    <source>
        <strain evidence="2">SAM102599</strain>
        <strain evidence="3 4">SAM57978</strain>
    </source>
</reference>
<dbReference type="Proteomes" id="UP001163632">
    <property type="component" value="Chromosome"/>
</dbReference>
<evidence type="ECO:0000313" key="5">
    <source>
        <dbReference type="Proteomes" id="UP001163632"/>
    </source>
</evidence>
<feature type="signal peptide" evidence="1">
    <location>
        <begin position="1"/>
        <end position="21"/>
    </location>
</feature>
<protein>
    <recommendedName>
        <fullName evidence="6">Lipoprotein</fullName>
    </recommendedName>
</protein>
<dbReference type="PROSITE" id="PS51257">
    <property type="entry name" value="PROKAR_LIPOPROTEIN"/>
    <property type="match status" value="1"/>
</dbReference>
<sequence>MKTKAMLILSILLSSALTLTACNPLKGYGQEAGAGGSKRSGLQNARGDDVWGCQGEKISGLGFLDRYGLPREIGGNFICENGKPKLPKDCQGREIRSEAEFIAFWEKHQFPIGLPYYDCVNGIPKVKAEHLQYWKTKEKYNPTCKDSRGRKRPCV</sequence>
<organism evidence="3 4">
    <name type="scientific">Moraxella bovis</name>
    <dbReference type="NCBI Taxonomy" id="476"/>
    <lineage>
        <taxon>Bacteria</taxon>
        <taxon>Pseudomonadati</taxon>
        <taxon>Pseudomonadota</taxon>
        <taxon>Gammaproteobacteria</taxon>
        <taxon>Moraxellales</taxon>
        <taxon>Moraxellaceae</taxon>
        <taxon>Moraxella</taxon>
    </lineage>
</organism>
<accession>A0AAX3ETG0</accession>
<keyword evidence="5" id="KW-1185">Reference proteome</keyword>
<evidence type="ECO:0000313" key="2">
    <source>
        <dbReference type="EMBL" id="UZA03603.1"/>
    </source>
</evidence>
<dbReference type="EMBL" id="CP087830">
    <property type="protein sequence ID" value="UZA03603.1"/>
    <property type="molecule type" value="Genomic_DNA"/>
</dbReference>
<dbReference type="AlphaFoldDB" id="A0AAX3ETG0"/>
<proteinExistence type="predicted"/>
<keyword evidence="1" id="KW-0732">Signal</keyword>